<sequence length="118" mass="14024">MASTLFARNKIDLDVFNERLAWQGFNERERDFAFEGVMPYPTIPDIMSWARYHGDYKDINKAVLSKFRVHDDDFDLWEWLSYQRITTVQAQTLLKIALKYVTFRKHTLFVHSSNIDTG</sequence>
<reference evidence="1" key="1">
    <citation type="journal article" date="2014" name="Front. Microbiol.">
        <title>High frequency of phylogenetically diverse reductive dehalogenase-homologous genes in deep subseafloor sedimentary metagenomes.</title>
        <authorList>
            <person name="Kawai M."/>
            <person name="Futagami T."/>
            <person name="Toyoda A."/>
            <person name="Takaki Y."/>
            <person name="Nishi S."/>
            <person name="Hori S."/>
            <person name="Arai W."/>
            <person name="Tsubouchi T."/>
            <person name="Morono Y."/>
            <person name="Uchiyama I."/>
            <person name="Ito T."/>
            <person name="Fujiyama A."/>
            <person name="Inagaki F."/>
            <person name="Takami H."/>
        </authorList>
    </citation>
    <scope>NUCLEOTIDE SEQUENCE</scope>
    <source>
        <strain evidence="1">Expedition CK06-06</strain>
    </source>
</reference>
<dbReference type="EMBL" id="BARV01019938">
    <property type="protein sequence ID" value="GAI21706.1"/>
    <property type="molecule type" value="Genomic_DNA"/>
</dbReference>
<organism evidence="1">
    <name type="scientific">marine sediment metagenome</name>
    <dbReference type="NCBI Taxonomy" id="412755"/>
    <lineage>
        <taxon>unclassified sequences</taxon>
        <taxon>metagenomes</taxon>
        <taxon>ecological metagenomes</taxon>
    </lineage>
</organism>
<gene>
    <name evidence="1" type="ORF">S06H3_33413</name>
</gene>
<name>X1MUJ6_9ZZZZ</name>
<evidence type="ECO:0000313" key="1">
    <source>
        <dbReference type="EMBL" id="GAI21706.1"/>
    </source>
</evidence>
<comment type="caution">
    <text evidence="1">The sequence shown here is derived from an EMBL/GenBank/DDBJ whole genome shotgun (WGS) entry which is preliminary data.</text>
</comment>
<proteinExistence type="predicted"/>
<accession>X1MUJ6</accession>
<protein>
    <submittedName>
        <fullName evidence="1">Uncharacterized protein</fullName>
    </submittedName>
</protein>
<dbReference type="AlphaFoldDB" id="X1MUJ6"/>